<organism evidence="1 2">
    <name type="scientific">Persea americana</name>
    <name type="common">Avocado</name>
    <dbReference type="NCBI Taxonomy" id="3435"/>
    <lineage>
        <taxon>Eukaryota</taxon>
        <taxon>Viridiplantae</taxon>
        <taxon>Streptophyta</taxon>
        <taxon>Embryophyta</taxon>
        <taxon>Tracheophyta</taxon>
        <taxon>Spermatophyta</taxon>
        <taxon>Magnoliopsida</taxon>
        <taxon>Magnoliidae</taxon>
        <taxon>Laurales</taxon>
        <taxon>Lauraceae</taxon>
        <taxon>Persea</taxon>
    </lineage>
</organism>
<name>A0ACC2KBL4_PERAE</name>
<protein>
    <submittedName>
        <fullName evidence="1">Uncharacterized protein</fullName>
    </submittedName>
</protein>
<evidence type="ECO:0000313" key="1">
    <source>
        <dbReference type="EMBL" id="KAJ8618453.1"/>
    </source>
</evidence>
<gene>
    <name evidence="1" type="ORF">MRB53_014639</name>
</gene>
<dbReference type="Proteomes" id="UP001234297">
    <property type="component" value="Chromosome 4"/>
</dbReference>
<proteinExistence type="predicted"/>
<evidence type="ECO:0000313" key="2">
    <source>
        <dbReference type="Proteomes" id="UP001234297"/>
    </source>
</evidence>
<sequence>MVGRGRGREGYGERAGVEGWRQGEGERQWEGEEKKGRGQRAEGGGREDDEDDLKKDLLLLSLIWLLGSRIALRRSMLHKHRLETLDSILWLLYMK</sequence>
<keyword evidence="2" id="KW-1185">Reference proteome</keyword>
<reference evidence="1 2" key="1">
    <citation type="journal article" date="2022" name="Hortic Res">
        <title>A haplotype resolved chromosomal level avocado genome allows analysis of novel avocado genes.</title>
        <authorList>
            <person name="Nath O."/>
            <person name="Fletcher S.J."/>
            <person name="Hayward A."/>
            <person name="Shaw L.M."/>
            <person name="Masouleh A.K."/>
            <person name="Furtado A."/>
            <person name="Henry R.J."/>
            <person name="Mitter N."/>
        </authorList>
    </citation>
    <scope>NUCLEOTIDE SEQUENCE [LARGE SCALE GENOMIC DNA]</scope>
    <source>
        <strain evidence="2">cv. Hass</strain>
    </source>
</reference>
<accession>A0ACC2KBL4</accession>
<comment type="caution">
    <text evidence="1">The sequence shown here is derived from an EMBL/GenBank/DDBJ whole genome shotgun (WGS) entry which is preliminary data.</text>
</comment>
<dbReference type="EMBL" id="CM056812">
    <property type="protein sequence ID" value="KAJ8618453.1"/>
    <property type="molecule type" value="Genomic_DNA"/>
</dbReference>